<protein>
    <submittedName>
        <fullName evidence="1">Uncharacterized protein</fullName>
    </submittedName>
</protein>
<proteinExistence type="predicted"/>
<organism evidence="1 2">
    <name type="scientific">Sphingobium fuliginis ATCC 27551</name>
    <dbReference type="NCBI Taxonomy" id="1208342"/>
    <lineage>
        <taxon>Bacteria</taxon>
        <taxon>Pseudomonadati</taxon>
        <taxon>Pseudomonadota</taxon>
        <taxon>Alphaproteobacteria</taxon>
        <taxon>Sphingomonadales</taxon>
        <taxon>Sphingomonadaceae</taxon>
        <taxon>Sphingobium</taxon>
    </lineage>
</organism>
<dbReference type="Proteomes" id="UP000311469">
    <property type="component" value="Chromosome cSF1"/>
</dbReference>
<evidence type="ECO:0000313" key="2">
    <source>
        <dbReference type="Proteomes" id="UP000311469"/>
    </source>
</evidence>
<accession>A0A5B8CJJ0</accession>
<evidence type="ECO:0000313" key="1">
    <source>
        <dbReference type="EMBL" id="QDC38386.1"/>
    </source>
</evidence>
<reference evidence="1 2" key="1">
    <citation type="submission" date="2019-06" db="EMBL/GenBank/DDBJ databases">
        <title>Genome organization and adaptive potential of archetypical organophosphate degarding Sphingobium fuliginis ATCC 27551.</title>
        <authorList>
            <person name="Sarwar A."/>
            <person name="Parthasarathy S."/>
            <person name="Singh C."/>
            <person name="Siddavattam D."/>
        </authorList>
    </citation>
    <scope>NUCLEOTIDE SEQUENCE [LARGE SCALE GENOMIC DNA]</scope>
    <source>
        <strain evidence="1 2">ATCC 27551</strain>
    </source>
</reference>
<sequence>MPVITMPARKCGKSFSHAEHLEIGLLNALFDAGHPMSVSDLEMKLRCTRRDLFRAITAQYRLGNVRKGQPVELTNSGHIAVAAGRYAGAVAVAA</sequence>
<name>A0A5B8CJJ0_SPHSA</name>
<dbReference type="KEGG" id="sufl:FIL70_15235"/>
<dbReference type="EMBL" id="CP041016">
    <property type="protein sequence ID" value="QDC38386.1"/>
    <property type="molecule type" value="Genomic_DNA"/>
</dbReference>
<dbReference type="AlphaFoldDB" id="A0A5B8CJJ0"/>
<dbReference type="RefSeq" id="WP_140042698.1">
    <property type="nucleotide sequence ID" value="NZ_CP041016.1"/>
</dbReference>
<gene>
    <name evidence="1" type="ORF">FIL70_15235</name>
</gene>